<dbReference type="InterPro" id="IPR013097">
    <property type="entry name" value="Dabb"/>
</dbReference>
<evidence type="ECO:0000256" key="1">
    <source>
        <dbReference type="ARBA" id="ARBA00004127"/>
    </source>
</evidence>
<dbReference type="Proteomes" id="UP000760494">
    <property type="component" value="Unassembled WGS sequence"/>
</dbReference>
<dbReference type="PANTHER" id="PTHR31611">
    <property type="entry name" value="HIGH-AFFINITY NICKEL TRANSPORT PROTEIN NIC1"/>
    <property type="match status" value="1"/>
</dbReference>
<evidence type="ECO:0000256" key="5">
    <source>
        <dbReference type="ARBA" id="ARBA00022692"/>
    </source>
</evidence>
<feature type="region of interest" description="Disordered" evidence="8">
    <location>
        <begin position="513"/>
        <end position="576"/>
    </location>
</feature>
<evidence type="ECO:0000256" key="7">
    <source>
        <dbReference type="ARBA" id="ARBA00023136"/>
    </source>
</evidence>
<feature type="domain" description="Stress-response A/B barrel" evidence="10">
    <location>
        <begin position="3"/>
        <end position="101"/>
    </location>
</feature>
<dbReference type="PROSITE" id="PS51502">
    <property type="entry name" value="S_R_A_B_BARREL"/>
    <property type="match status" value="1"/>
</dbReference>
<dbReference type="GO" id="GO:0005886">
    <property type="term" value="C:plasma membrane"/>
    <property type="evidence" value="ECO:0007669"/>
    <property type="project" value="InterPro"/>
</dbReference>
<name>A0A9Q9RI13_FUSFU</name>
<proteinExistence type="inferred from homology"/>
<evidence type="ECO:0000259" key="10">
    <source>
        <dbReference type="PROSITE" id="PS51502"/>
    </source>
</evidence>
<keyword evidence="5 9" id="KW-0812">Transmembrane</keyword>
<evidence type="ECO:0000256" key="8">
    <source>
        <dbReference type="SAM" id="MobiDB-lite"/>
    </source>
</evidence>
<dbReference type="Pfam" id="PF03824">
    <property type="entry name" value="NicO"/>
    <property type="match status" value="1"/>
</dbReference>
<dbReference type="GO" id="GO:0012505">
    <property type="term" value="C:endomembrane system"/>
    <property type="evidence" value="ECO:0007669"/>
    <property type="project" value="UniProtKB-SubCell"/>
</dbReference>
<feature type="transmembrane region" description="Helical" evidence="9">
    <location>
        <begin position="117"/>
        <end position="139"/>
    </location>
</feature>
<dbReference type="Gene3D" id="3.30.70.100">
    <property type="match status" value="1"/>
</dbReference>
<organism evidence="11 12">
    <name type="scientific">Fusarium fujikuroi</name>
    <name type="common">Bakanae and foot rot disease fungus</name>
    <name type="synonym">Gibberella fujikuroi</name>
    <dbReference type="NCBI Taxonomy" id="5127"/>
    <lineage>
        <taxon>Eukaryota</taxon>
        <taxon>Fungi</taxon>
        <taxon>Dikarya</taxon>
        <taxon>Ascomycota</taxon>
        <taxon>Pezizomycotina</taxon>
        <taxon>Sordariomycetes</taxon>
        <taxon>Hypocreomycetidae</taxon>
        <taxon>Hypocreales</taxon>
        <taxon>Nectriaceae</taxon>
        <taxon>Fusarium</taxon>
        <taxon>Fusarium fujikuroi species complex</taxon>
    </lineage>
</organism>
<gene>
    <name evidence="11" type="ORF">C2S_619</name>
</gene>
<keyword evidence="3" id="KW-0813">Transport</keyword>
<dbReference type="InterPro" id="IPR011541">
    <property type="entry name" value="Ni/Co_transpt_high_affinity"/>
</dbReference>
<dbReference type="InterPro" id="IPR011008">
    <property type="entry name" value="Dimeric_a/b-barrel"/>
</dbReference>
<feature type="compositionally biased region" description="Basic residues" evidence="8">
    <location>
        <begin position="546"/>
        <end position="562"/>
    </location>
</feature>
<dbReference type="GO" id="GO:0015099">
    <property type="term" value="F:nickel cation transmembrane transporter activity"/>
    <property type="evidence" value="ECO:0007669"/>
    <property type="project" value="InterPro"/>
</dbReference>
<dbReference type="EMBL" id="CABFJX010000112">
    <property type="protein sequence ID" value="VTT63730.1"/>
    <property type="molecule type" value="Genomic_DNA"/>
</dbReference>
<feature type="transmembrane region" description="Helical" evidence="9">
    <location>
        <begin position="226"/>
        <end position="247"/>
    </location>
</feature>
<dbReference type="SUPFAM" id="SSF54909">
    <property type="entry name" value="Dimeric alpha+beta barrel"/>
    <property type="match status" value="1"/>
</dbReference>
<keyword evidence="7 9" id="KW-0472">Membrane</keyword>
<accession>A0A9Q9RI13</accession>
<evidence type="ECO:0000256" key="2">
    <source>
        <dbReference type="ARBA" id="ARBA00010892"/>
    </source>
</evidence>
<dbReference type="Pfam" id="PF07876">
    <property type="entry name" value="Dabb"/>
    <property type="match status" value="1"/>
</dbReference>
<reference evidence="11" key="1">
    <citation type="submission" date="2019-05" db="EMBL/GenBank/DDBJ databases">
        <authorList>
            <person name="Piombo E."/>
        </authorList>
    </citation>
    <scope>NUCLEOTIDE SEQUENCE</scope>
    <source>
        <strain evidence="11">C2S</strain>
    </source>
</reference>
<feature type="compositionally biased region" description="Basic and acidic residues" evidence="8">
    <location>
        <begin position="563"/>
        <end position="574"/>
    </location>
</feature>
<evidence type="ECO:0000256" key="6">
    <source>
        <dbReference type="ARBA" id="ARBA00022989"/>
    </source>
</evidence>
<comment type="subcellular location">
    <subcellularLocation>
        <location evidence="1">Endomembrane system</location>
        <topology evidence="1">Multi-pass membrane protein</topology>
    </subcellularLocation>
</comment>
<evidence type="ECO:0000313" key="12">
    <source>
        <dbReference type="Proteomes" id="UP000760494"/>
    </source>
</evidence>
<feature type="transmembrane region" description="Helical" evidence="9">
    <location>
        <begin position="184"/>
        <end position="206"/>
    </location>
</feature>
<keyword evidence="4" id="KW-0533">Nickel</keyword>
<dbReference type="PANTHER" id="PTHR31611:SF0">
    <property type="entry name" value="HIGH-AFFINITY NICKEL TRANSPORT PROTEIN NIC1"/>
    <property type="match status" value="1"/>
</dbReference>
<keyword evidence="6 9" id="KW-1133">Transmembrane helix</keyword>
<dbReference type="InterPro" id="IPR004688">
    <property type="entry name" value="Ni/Co_transpt"/>
</dbReference>
<evidence type="ECO:0000256" key="9">
    <source>
        <dbReference type="SAM" id="Phobius"/>
    </source>
</evidence>
<comment type="similarity">
    <text evidence="2">Belongs to the NiCoT transporter (TC 2.A.52) family.</text>
</comment>
<dbReference type="SMART" id="SM00886">
    <property type="entry name" value="Dabb"/>
    <property type="match status" value="1"/>
</dbReference>
<feature type="transmembrane region" description="Helical" evidence="9">
    <location>
        <begin position="336"/>
        <end position="355"/>
    </location>
</feature>
<evidence type="ECO:0000256" key="3">
    <source>
        <dbReference type="ARBA" id="ARBA00022448"/>
    </source>
</evidence>
<dbReference type="AlphaFoldDB" id="A0A9Q9RI13"/>
<feature type="transmembrane region" description="Helical" evidence="9">
    <location>
        <begin position="376"/>
        <end position="403"/>
    </location>
</feature>
<protein>
    <recommendedName>
        <fullName evidence="10">Stress-response A/B barrel domain-containing protein</fullName>
    </recommendedName>
</protein>
<sequence>MTVVHIVLFKFRSDVDESHRETFVKELKTLKTLPCVKDERLVVGGPSITDPIARSKGFQICLLSFHHDKAALAAYQASSEHHRVTSQYLWPFAEDVTRFDFEVAEEDEDTFEKSFNFIFAIATLIAVNALVWIAAGIVLHFHPRLISPAALSYVLGLRHALDADHIAAIDLMTRRLIASGQRPATVGTFFSLGHSTIVIVTCIVVAATSGALRERFDGFQHVGNIVGTSVSAAFLIILCIGNGWVLYKLIQRLQAILQERRDQVRLEGFVEEETQIQDHFALEGGGFLTRVFKRLFRVIDRPWKMYPLGVVFGLGFDTSSEIAILGIASIQAVQGTSIWLILIFPILFTAGMCMLDTTDGALMMALYTSKAFSRDVVAILYYSIVLTGITVVVSAFIGIVQVLSLIQNVADPQGRFWDGVSSIGDHFDIVGGSICESLDLQDQSSNDVVRSFGVENGNALHISIDDHPITLPLFSPEEIFTSPSAYSREETIDCLQQGIGQFWADDLAAQQTNAGTNMQNPPQEQNPPHAPSATPEVKPIPQAKARGVKRARARKTSHRAAKRPTEVKPEEPNKAKRPRYVRIAPKPSVPYQPQALPAVRGSGQQYNRQLQLAPLGTIPEGPSPMLPQQHAPVGINAGNIPSPHNGNMPRSSSLPPQQQVWMGTNPRDIPLPHNGNITWPTPMPPPQQLANGMTMGSMGYHQPEGNGIPVMYAPPSFSVGHIQPRVNGNATMHQYDGPMVNAPSSFMVKYQQEGLGDIV</sequence>
<evidence type="ECO:0000313" key="11">
    <source>
        <dbReference type="EMBL" id="VTT63730.1"/>
    </source>
</evidence>
<comment type="caution">
    <text evidence="11">The sequence shown here is derived from an EMBL/GenBank/DDBJ whole genome shotgun (WGS) entry which is preliminary data.</text>
</comment>
<evidence type="ECO:0000256" key="4">
    <source>
        <dbReference type="ARBA" id="ARBA00022596"/>
    </source>
</evidence>
<feature type="transmembrane region" description="Helical" evidence="9">
    <location>
        <begin position="306"/>
        <end position="330"/>
    </location>
</feature>